<keyword evidence="2" id="KW-0238">DNA-binding</keyword>
<dbReference type="AlphaFoldDB" id="A0A6I6EPQ9"/>
<evidence type="ECO:0000256" key="1">
    <source>
        <dbReference type="ARBA" id="ARBA00023015"/>
    </source>
</evidence>
<reference evidence="5 6" key="1">
    <citation type="submission" date="2019-12" db="EMBL/GenBank/DDBJ databases">
        <title>Erwinia sp. nov., isolated from droppings of birds in the Qinghai-Tiebt plateau of China.</title>
        <authorList>
            <person name="Ge Y."/>
        </authorList>
    </citation>
    <scope>NUCLEOTIDE SEQUENCE [LARGE SCALE GENOMIC DNA]</scope>
    <source>
        <strain evidence="5 6">J780</strain>
    </source>
</reference>
<evidence type="ECO:0000313" key="5">
    <source>
        <dbReference type="EMBL" id="QGU87049.1"/>
    </source>
</evidence>
<protein>
    <submittedName>
        <fullName evidence="5">HNH endonuclease</fullName>
    </submittedName>
</protein>
<dbReference type="Gene3D" id="3.90.75.20">
    <property type="match status" value="1"/>
</dbReference>
<keyword evidence="5" id="KW-0255">Endonuclease</keyword>
<sequence>MTKDRSKRIPLPPQKLLLETFRYDADTGLVWWRQPKGSRKLDKSGGTVGGSGYLMVRVDGRLYTLHRIIWKMITGNEPMHLDHINGCRIDNRITNIREVTRSQNNQSIGLTRANKSGYVGVRYSTKDRSWTSYIKSGSKRIHIGNFKEKKLAVESYNKKAIELHGEFAMRKVQHNIFMLAKEFGSENDGN</sequence>
<keyword evidence="5" id="KW-0540">Nuclease</keyword>
<dbReference type="InterPro" id="IPR003615">
    <property type="entry name" value="HNH_nuc"/>
</dbReference>
<dbReference type="InterPro" id="IPR044925">
    <property type="entry name" value="His-Me_finger_sf"/>
</dbReference>
<evidence type="ECO:0000256" key="2">
    <source>
        <dbReference type="ARBA" id="ARBA00023125"/>
    </source>
</evidence>
<keyword evidence="1" id="KW-0805">Transcription regulation</keyword>
<dbReference type="RefSeq" id="WP_156287161.1">
    <property type="nucleotide sequence ID" value="NZ_CP046509.1"/>
</dbReference>
<gene>
    <name evidence="5" type="ORF">GN242_07385</name>
</gene>
<dbReference type="KEGG" id="erwi:GN242_07385"/>
<accession>A0A6I6EPQ9</accession>
<dbReference type="InterPro" id="IPR016177">
    <property type="entry name" value="DNA-bd_dom_sf"/>
</dbReference>
<dbReference type="GO" id="GO:0004519">
    <property type="term" value="F:endonuclease activity"/>
    <property type="evidence" value="ECO:0007669"/>
    <property type="project" value="UniProtKB-KW"/>
</dbReference>
<dbReference type="SUPFAM" id="SSF54060">
    <property type="entry name" value="His-Me finger endonucleases"/>
    <property type="match status" value="1"/>
</dbReference>
<dbReference type="PROSITE" id="PS51032">
    <property type="entry name" value="AP2_ERF"/>
    <property type="match status" value="1"/>
</dbReference>
<keyword evidence="5" id="KW-0378">Hydrolase</keyword>
<dbReference type="InterPro" id="IPR036955">
    <property type="entry name" value="AP2/ERF_dom_sf"/>
</dbReference>
<dbReference type="Gene3D" id="3.30.730.10">
    <property type="entry name" value="AP2/ERF domain"/>
    <property type="match status" value="1"/>
</dbReference>
<dbReference type="GO" id="GO:0003677">
    <property type="term" value="F:DNA binding"/>
    <property type="evidence" value="ECO:0007669"/>
    <property type="project" value="UniProtKB-KW"/>
</dbReference>
<feature type="domain" description="AP2/ERF" evidence="4">
    <location>
        <begin position="117"/>
        <end position="173"/>
    </location>
</feature>
<dbReference type="EMBL" id="CP046509">
    <property type="protein sequence ID" value="QGU87049.1"/>
    <property type="molecule type" value="Genomic_DNA"/>
</dbReference>
<name>A0A6I6EPQ9_9GAMM</name>
<dbReference type="InterPro" id="IPR001471">
    <property type="entry name" value="AP2/ERF_dom"/>
</dbReference>
<evidence type="ECO:0000259" key="4">
    <source>
        <dbReference type="PROSITE" id="PS51032"/>
    </source>
</evidence>
<dbReference type="GO" id="GO:0003700">
    <property type="term" value="F:DNA-binding transcription factor activity"/>
    <property type="evidence" value="ECO:0007669"/>
    <property type="project" value="InterPro"/>
</dbReference>
<proteinExistence type="predicted"/>
<dbReference type="Proteomes" id="UP000424752">
    <property type="component" value="Chromosome"/>
</dbReference>
<keyword evidence="3" id="KW-0804">Transcription</keyword>
<evidence type="ECO:0000256" key="3">
    <source>
        <dbReference type="ARBA" id="ARBA00023163"/>
    </source>
</evidence>
<organism evidence="5 6">
    <name type="scientific">Erwinia sorbitola</name>
    <dbReference type="NCBI Taxonomy" id="2681984"/>
    <lineage>
        <taxon>Bacteria</taxon>
        <taxon>Pseudomonadati</taxon>
        <taxon>Pseudomonadota</taxon>
        <taxon>Gammaproteobacteria</taxon>
        <taxon>Enterobacterales</taxon>
        <taxon>Erwiniaceae</taxon>
        <taxon>Erwinia</taxon>
    </lineage>
</organism>
<evidence type="ECO:0000313" key="6">
    <source>
        <dbReference type="Proteomes" id="UP000424752"/>
    </source>
</evidence>
<dbReference type="SUPFAM" id="SSF54171">
    <property type="entry name" value="DNA-binding domain"/>
    <property type="match status" value="1"/>
</dbReference>
<dbReference type="Pfam" id="PF13392">
    <property type="entry name" value="HNH_3"/>
    <property type="match status" value="1"/>
</dbReference>